<dbReference type="PROSITE" id="PS50043">
    <property type="entry name" value="HTH_LUXR_2"/>
    <property type="match status" value="1"/>
</dbReference>
<dbReference type="Gene3D" id="3.40.50.2300">
    <property type="match status" value="1"/>
</dbReference>
<dbReference type="OrthoDB" id="118459at2"/>
<dbReference type="AlphaFoldDB" id="A0A1H5U4Q3"/>
<evidence type="ECO:0000313" key="3">
    <source>
        <dbReference type="EMBL" id="SEF70033.1"/>
    </source>
</evidence>
<accession>A0A1H5U4Q3</accession>
<dbReference type="Pfam" id="PF00196">
    <property type="entry name" value="GerE"/>
    <property type="match status" value="1"/>
</dbReference>
<gene>
    <name evidence="3" type="ORF">SAMN05421819_0868</name>
</gene>
<keyword evidence="1 3" id="KW-0238">DNA-binding</keyword>
<dbReference type="PANTHER" id="PTHR43214">
    <property type="entry name" value="TWO-COMPONENT RESPONSE REGULATOR"/>
    <property type="match status" value="1"/>
</dbReference>
<organism evidence="3 4">
    <name type="scientific">Bryocella elongata</name>
    <dbReference type="NCBI Taxonomy" id="863522"/>
    <lineage>
        <taxon>Bacteria</taxon>
        <taxon>Pseudomonadati</taxon>
        <taxon>Acidobacteriota</taxon>
        <taxon>Terriglobia</taxon>
        <taxon>Terriglobales</taxon>
        <taxon>Acidobacteriaceae</taxon>
        <taxon>Bryocella</taxon>
    </lineage>
</organism>
<evidence type="ECO:0000256" key="1">
    <source>
        <dbReference type="ARBA" id="ARBA00023125"/>
    </source>
</evidence>
<dbReference type="GO" id="GO:0006355">
    <property type="term" value="P:regulation of DNA-templated transcription"/>
    <property type="evidence" value="ECO:0007669"/>
    <property type="project" value="InterPro"/>
</dbReference>
<dbReference type="PRINTS" id="PR00038">
    <property type="entry name" value="HTHLUXR"/>
</dbReference>
<protein>
    <submittedName>
        <fullName evidence="3">DNA-binding response regulator, NarL/FixJ family, contains REC and HTH domains</fullName>
    </submittedName>
</protein>
<dbReference type="SUPFAM" id="SSF46894">
    <property type="entry name" value="C-terminal effector domain of the bipartite response regulators"/>
    <property type="match status" value="1"/>
</dbReference>
<dbReference type="InterPro" id="IPR016032">
    <property type="entry name" value="Sig_transdc_resp-reg_C-effctor"/>
</dbReference>
<dbReference type="EMBL" id="FNVA01000001">
    <property type="protein sequence ID" value="SEF70033.1"/>
    <property type="molecule type" value="Genomic_DNA"/>
</dbReference>
<dbReference type="RefSeq" id="WP_103931736.1">
    <property type="nucleotide sequence ID" value="NZ_FNVA01000001.1"/>
</dbReference>
<proteinExistence type="predicted"/>
<dbReference type="PANTHER" id="PTHR43214:SF44">
    <property type="entry name" value="TWO-COMPONENT RESPONSE REGULATOR"/>
    <property type="match status" value="1"/>
</dbReference>
<sequence length="218" mass="24145">MGIPVILADNQVIFRTGTARVIAQEPGLEIAAQCPDLERLQEAVGSISRSVVIFPSSMTRDLDNLLDWVKQASSRAIMIQEHGTETAEPVRSRLDGLVLRSVAGPQLTDAIRRVWRGERFEQRATVKEMPSPDRVGVRVLERLTPKELQIVALIAEGYKNKGIADLLGTKEQVVKNYLRSIYDKTGVSDRLELALFTVHHRALADAAARVRAELVKSA</sequence>
<dbReference type="InterPro" id="IPR039420">
    <property type="entry name" value="WalR-like"/>
</dbReference>
<evidence type="ECO:0000259" key="2">
    <source>
        <dbReference type="PROSITE" id="PS50043"/>
    </source>
</evidence>
<dbReference type="CDD" id="cd06170">
    <property type="entry name" value="LuxR_C_like"/>
    <property type="match status" value="1"/>
</dbReference>
<feature type="domain" description="HTH luxR-type" evidence="2">
    <location>
        <begin position="136"/>
        <end position="201"/>
    </location>
</feature>
<reference evidence="3 4" key="1">
    <citation type="submission" date="2016-10" db="EMBL/GenBank/DDBJ databases">
        <authorList>
            <person name="de Groot N.N."/>
        </authorList>
    </citation>
    <scope>NUCLEOTIDE SEQUENCE [LARGE SCALE GENOMIC DNA]</scope>
    <source>
        <strain evidence="3 4">DSM 22489</strain>
    </source>
</reference>
<name>A0A1H5U4Q3_9BACT</name>
<dbReference type="Proteomes" id="UP000236728">
    <property type="component" value="Unassembled WGS sequence"/>
</dbReference>
<dbReference type="GO" id="GO:0003677">
    <property type="term" value="F:DNA binding"/>
    <property type="evidence" value="ECO:0007669"/>
    <property type="project" value="UniProtKB-KW"/>
</dbReference>
<dbReference type="InterPro" id="IPR000792">
    <property type="entry name" value="Tscrpt_reg_LuxR_C"/>
</dbReference>
<dbReference type="SMART" id="SM00421">
    <property type="entry name" value="HTH_LUXR"/>
    <property type="match status" value="1"/>
</dbReference>
<keyword evidence="4" id="KW-1185">Reference proteome</keyword>
<evidence type="ECO:0000313" key="4">
    <source>
        <dbReference type="Proteomes" id="UP000236728"/>
    </source>
</evidence>